<reference evidence="2" key="2">
    <citation type="submission" date="2020-05" db="UniProtKB">
        <authorList>
            <consortium name="EnsemblMetazoa"/>
        </authorList>
    </citation>
    <scope>IDENTIFICATION</scope>
</reference>
<dbReference type="AlphaFoldDB" id="A0A084VKS0"/>
<sequence>MVWIHDGKPQTLLDVFFVVLILRPKRISFAVSFLHNCGHRCPSSGVRKRITSLPQVPPIMPMAFGVFPIDKMAYPIPRRIRCMVSSKIRLLTTAMVSLGSAWVRDRSVARQSEHLISIGGAGPCS</sequence>
<accession>A0A084VKS0</accession>
<name>A0A084VKS0_ANOSI</name>
<dbReference type="VEuPathDB" id="VectorBase:ASIC005843"/>
<proteinExistence type="predicted"/>
<dbReference type="EMBL" id="ATLV01014239">
    <property type="status" value="NOT_ANNOTATED_CDS"/>
    <property type="molecule type" value="Genomic_DNA"/>
</dbReference>
<dbReference type="EMBL" id="KE524948">
    <property type="protein sequence ID" value="KFB38564.1"/>
    <property type="molecule type" value="Genomic_DNA"/>
</dbReference>
<dbReference type="EnsemblMetazoa" id="ASIC005843-RA">
    <property type="protein sequence ID" value="ASIC005843-PA"/>
    <property type="gene ID" value="ASIC005843"/>
</dbReference>
<dbReference type="Proteomes" id="UP000030765">
    <property type="component" value="Unassembled WGS sequence"/>
</dbReference>
<gene>
    <name evidence="1" type="ORF">ZHAS_00005843</name>
</gene>
<evidence type="ECO:0000313" key="3">
    <source>
        <dbReference type="Proteomes" id="UP000030765"/>
    </source>
</evidence>
<reference evidence="1 3" key="1">
    <citation type="journal article" date="2014" name="BMC Genomics">
        <title>Genome sequence of Anopheles sinensis provides insight into genetics basis of mosquito competence for malaria parasites.</title>
        <authorList>
            <person name="Zhou D."/>
            <person name="Zhang D."/>
            <person name="Ding G."/>
            <person name="Shi L."/>
            <person name="Hou Q."/>
            <person name="Ye Y."/>
            <person name="Xu Y."/>
            <person name="Zhou H."/>
            <person name="Xiong C."/>
            <person name="Li S."/>
            <person name="Yu J."/>
            <person name="Hong S."/>
            <person name="Yu X."/>
            <person name="Zou P."/>
            <person name="Chen C."/>
            <person name="Chang X."/>
            <person name="Wang W."/>
            <person name="Lv Y."/>
            <person name="Sun Y."/>
            <person name="Ma L."/>
            <person name="Shen B."/>
            <person name="Zhu C."/>
        </authorList>
    </citation>
    <scope>NUCLEOTIDE SEQUENCE [LARGE SCALE GENOMIC DNA]</scope>
</reference>
<evidence type="ECO:0000313" key="1">
    <source>
        <dbReference type="EMBL" id="KFB38564.1"/>
    </source>
</evidence>
<keyword evidence="3" id="KW-1185">Reference proteome</keyword>
<evidence type="ECO:0000313" key="2">
    <source>
        <dbReference type="EnsemblMetazoa" id="ASIC005843-PA"/>
    </source>
</evidence>
<protein>
    <submittedName>
        <fullName evidence="1 2">Uncharacterized protein</fullName>
    </submittedName>
</protein>
<organism evidence="1">
    <name type="scientific">Anopheles sinensis</name>
    <name type="common">Mosquito</name>
    <dbReference type="NCBI Taxonomy" id="74873"/>
    <lineage>
        <taxon>Eukaryota</taxon>
        <taxon>Metazoa</taxon>
        <taxon>Ecdysozoa</taxon>
        <taxon>Arthropoda</taxon>
        <taxon>Hexapoda</taxon>
        <taxon>Insecta</taxon>
        <taxon>Pterygota</taxon>
        <taxon>Neoptera</taxon>
        <taxon>Endopterygota</taxon>
        <taxon>Diptera</taxon>
        <taxon>Nematocera</taxon>
        <taxon>Culicoidea</taxon>
        <taxon>Culicidae</taxon>
        <taxon>Anophelinae</taxon>
        <taxon>Anopheles</taxon>
    </lineage>
</organism>